<dbReference type="EMBL" id="JARJCW010000038">
    <property type="protein sequence ID" value="KAJ7206764.1"/>
    <property type="molecule type" value="Genomic_DNA"/>
</dbReference>
<sequence length="298" mass="32305">MPVHATCTADMGASTTRTLSRVVSFVSRSRGSVRADESPMIPTLPLRPARAQRVRKFAVFRFLLACRLRIRIVIPDLIISITIPSRGLLSLVSALVSASSVLVVTFTNRTICDQRLFCYNKRRGAHQFGTDDRGQCLLGLAILRSCSAGSCSPDLNASLHVLDKSAASRLVQMYTLPPLWFLAPKSLDFRVRLLDVGLWRTSGLVLVLCWWNVLMAGLPVEVCSVAAWLSEVVAATWSALAFATQRSAPPASTFLALVAPPHLAPSSGRSRDRGYAVLCGRLLLGIPSSPSSCRSTRG</sequence>
<accession>A0AAD6VGW4</accession>
<evidence type="ECO:0000313" key="1">
    <source>
        <dbReference type="EMBL" id="KAJ7206764.1"/>
    </source>
</evidence>
<evidence type="ECO:0000313" key="2">
    <source>
        <dbReference type="Proteomes" id="UP001219525"/>
    </source>
</evidence>
<keyword evidence="2" id="KW-1185">Reference proteome</keyword>
<reference evidence="1" key="1">
    <citation type="submission" date="2023-03" db="EMBL/GenBank/DDBJ databases">
        <title>Massive genome expansion in bonnet fungi (Mycena s.s.) driven by repeated elements and novel gene families across ecological guilds.</title>
        <authorList>
            <consortium name="Lawrence Berkeley National Laboratory"/>
            <person name="Harder C.B."/>
            <person name="Miyauchi S."/>
            <person name="Viragh M."/>
            <person name="Kuo A."/>
            <person name="Thoen E."/>
            <person name="Andreopoulos B."/>
            <person name="Lu D."/>
            <person name="Skrede I."/>
            <person name="Drula E."/>
            <person name="Henrissat B."/>
            <person name="Morin E."/>
            <person name="Kohler A."/>
            <person name="Barry K."/>
            <person name="LaButti K."/>
            <person name="Morin E."/>
            <person name="Salamov A."/>
            <person name="Lipzen A."/>
            <person name="Mereny Z."/>
            <person name="Hegedus B."/>
            <person name="Baldrian P."/>
            <person name="Stursova M."/>
            <person name="Weitz H."/>
            <person name="Taylor A."/>
            <person name="Grigoriev I.V."/>
            <person name="Nagy L.G."/>
            <person name="Martin F."/>
            <person name="Kauserud H."/>
        </authorList>
    </citation>
    <scope>NUCLEOTIDE SEQUENCE</scope>
    <source>
        <strain evidence="1">9144</strain>
    </source>
</reference>
<name>A0AAD6VGW4_9AGAR</name>
<organism evidence="1 2">
    <name type="scientific">Mycena pura</name>
    <dbReference type="NCBI Taxonomy" id="153505"/>
    <lineage>
        <taxon>Eukaryota</taxon>
        <taxon>Fungi</taxon>
        <taxon>Dikarya</taxon>
        <taxon>Basidiomycota</taxon>
        <taxon>Agaricomycotina</taxon>
        <taxon>Agaricomycetes</taxon>
        <taxon>Agaricomycetidae</taxon>
        <taxon>Agaricales</taxon>
        <taxon>Marasmiineae</taxon>
        <taxon>Mycenaceae</taxon>
        <taxon>Mycena</taxon>
    </lineage>
</organism>
<dbReference type="Proteomes" id="UP001219525">
    <property type="component" value="Unassembled WGS sequence"/>
</dbReference>
<dbReference type="AlphaFoldDB" id="A0AAD6VGW4"/>
<protein>
    <submittedName>
        <fullName evidence="1">Uncharacterized protein</fullName>
    </submittedName>
</protein>
<proteinExistence type="predicted"/>
<comment type="caution">
    <text evidence="1">The sequence shown here is derived from an EMBL/GenBank/DDBJ whole genome shotgun (WGS) entry which is preliminary data.</text>
</comment>
<gene>
    <name evidence="1" type="ORF">GGX14DRAFT_396698</name>
</gene>